<comment type="caution">
    <text evidence="2">The sequence shown here is derived from an EMBL/GenBank/DDBJ whole genome shotgun (WGS) entry which is preliminary data.</text>
</comment>
<evidence type="ECO:0000313" key="2">
    <source>
        <dbReference type="EMBL" id="MBC5787071.1"/>
    </source>
</evidence>
<evidence type="ECO:0000313" key="3">
    <source>
        <dbReference type="Proteomes" id="UP000649151"/>
    </source>
</evidence>
<dbReference type="InterPro" id="IPR001387">
    <property type="entry name" value="Cro/C1-type_HTH"/>
</dbReference>
<dbReference type="InterPro" id="IPR010982">
    <property type="entry name" value="Lambda_DNA-bd_dom_sf"/>
</dbReference>
<dbReference type="EMBL" id="JACOQK010000001">
    <property type="protein sequence ID" value="MBC5787071.1"/>
    <property type="molecule type" value="Genomic_DNA"/>
</dbReference>
<dbReference type="Pfam" id="PF01381">
    <property type="entry name" value="HTH_3"/>
    <property type="match status" value="1"/>
</dbReference>
<dbReference type="CDD" id="cd00093">
    <property type="entry name" value="HTH_XRE"/>
    <property type="match status" value="1"/>
</dbReference>
<sequence>MNAEFFRQRLIELLEKNQIPQSRMSLELGRSPSYIRGLTSGRSLPKMDAFFDICEYLNITPAEFFAPLNDSSVVEQTTSDFLKLSSDSKLALRDIIKRLK</sequence>
<name>A0ABR7IPM0_9CLOT</name>
<dbReference type="Proteomes" id="UP000649151">
    <property type="component" value="Unassembled WGS sequence"/>
</dbReference>
<keyword evidence="3" id="KW-1185">Reference proteome</keyword>
<dbReference type="SMART" id="SM00530">
    <property type="entry name" value="HTH_XRE"/>
    <property type="match status" value="1"/>
</dbReference>
<feature type="domain" description="HTH cro/C1-type" evidence="1">
    <location>
        <begin position="10"/>
        <end position="64"/>
    </location>
</feature>
<dbReference type="PROSITE" id="PS50943">
    <property type="entry name" value="HTH_CROC1"/>
    <property type="match status" value="1"/>
</dbReference>
<organism evidence="2 3">
    <name type="scientific">Clostridium facile</name>
    <dbReference type="NCBI Taxonomy" id="2763035"/>
    <lineage>
        <taxon>Bacteria</taxon>
        <taxon>Bacillati</taxon>
        <taxon>Bacillota</taxon>
        <taxon>Clostridia</taxon>
        <taxon>Eubacteriales</taxon>
        <taxon>Clostridiaceae</taxon>
        <taxon>Clostridium</taxon>
    </lineage>
</organism>
<dbReference type="Gene3D" id="1.10.260.40">
    <property type="entry name" value="lambda repressor-like DNA-binding domains"/>
    <property type="match status" value="1"/>
</dbReference>
<proteinExistence type="predicted"/>
<evidence type="ECO:0000259" key="1">
    <source>
        <dbReference type="PROSITE" id="PS50943"/>
    </source>
</evidence>
<accession>A0ABR7IPM0</accession>
<protein>
    <submittedName>
        <fullName evidence="2">Helix-turn-helix transcriptional regulator</fullName>
    </submittedName>
</protein>
<dbReference type="SUPFAM" id="SSF47413">
    <property type="entry name" value="lambda repressor-like DNA-binding domains"/>
    <property type="match status" value="1"/>
</dbReference>
<reference evidence="2 3" key="1">
    <citation type="submission" date="2020-08" db="EMBL/GenBank/DDBJ databases">
        <title>Genome public.</title>
        <authorList>
            <person name="Liu C."/>
            <person name="Sun Q."/>
        </authorList>
    </citation>
    <scope>NUCLEOTIDE SEQUENCE [LARGE SCALE GENOMIC DNA]</scope>
    <source>
        <strain evidence="2 3">NSJ-27</strain>
    </source>
</reference>
<gene>
    <name evidence="2" type="ORF">H8Z77_03405</name>
</gene>
<dbReference type="RefSeq" id="WP_069988763.1">
    <property type="nucleotide sequence ID" value="NZ_JACOQK010000001.1"/>
</dbReference>